<dbReference type="Proteomes" id="UP000765509">
    <property type="component" value="Unassembled WGS sequence"/>
</dbReference>
<evidence type="ECO:0000313" key="2">
    <source>
        <dbReference type="Proteomes" id="UP000765509"/>
    </source>
</evidence>
<comment type="caution">
    <text evidence="1">The sequence shown here is derived from an EMBL/GenBank/DDBJ whole genome shotgun (WGS) entry which is preliminary data.</text>
</comment>
<dbReference type="EMBL" id="AVOT02008255">
    <property type="protein sequence ID" value="MBW0485631.1"/>
    <property type="molecule type" value="Genomic_DNA"/>
</dbReference>
<keyword evidence="2" id="KW-1185">Reference proteome</keyword>
<accession>A0A9Q3CN87</accession>
<sequence>MRDSFVEPFTIIRLLRNHAVEVRLTEGFSRKHPVFPISLVKPYNQTDDKRFPENKKIFTYVTLVEEDDSLETVKKITKSRKIRINGKDKRQYLVSFKMNQKKKINGYLRKKSQRDKLTSKDSETPIGQETLINDEPLFEGGYVIL</sequence>
<dbReference type="AlphaFoldDB" id="A0A9Q3CN87"/>
<reference evidence="1" key="1">
    <citation type="submission" date="2021-03" db="EMBL/GenBank/DDBJ databases">
        <title>Draft genome sequence of rust myrtle Austropuccinia psidii MF-1, a brazilian biotype.</title>
        <authorList>
            <person name="Quecine M.C."/>
            <person name="Pachon D.M.R."/>
            <person name="Bonatelli M.L."/>
            <person name="Correr F.H."/>
            <person name="Franceschini L.M."/>
            <person name="Leite T.F."/>
            <person name="Margarido G.R.A."/>
            <person name="Almeida C.A."/>
            <person name="Ferrarezi J.A."/>
            <person name="Labate C.A."/>
        </authorList>
    </citation>
    <scope>NUCLEOTIDE SEQUENCE</scope>
    <source>
        <strain evidence="1">MF-1</strain>
    </source>
</reference>
<name>A0A9Q3CN87_9BASI</name>
<gene>
    <name evidence="1" type="ORF">O181_025346</name>
</gene>
<proteinExistence type="predicted"/>
<evidence type="ECO:0000313" key="1">
    <source>
        <dbReference type="EMBL" id="MBW0485631.1"/>
    </source>
</evidence>
<organism evidence="1 2">
    <name type="scientific">Austropuccinia psidii MF-1</name>
    <dbReference type="NCBI Taxonomy" id="1389203"/>
    <lineage>
        <taxon>Eukaryota</taxon>
        <taxon>Fungi</taxon>
        <taxon>Dikarya</taxon>
        <taxon>Basidiomycota</taxon>
        <taxon>Pucciniomycotina</taxon>
        <taxon>Pucciniomycetes</taxon>
        <taxon>Pucciniales</taxon>
        <taxon>Sphaerophragmiaceae</taxon>
        <taxon>Austropuccinia</taxon>
    </lineage>
</organism>
<protein>
    <submittedName>
        <fullName evidence="1">Uncharacterized protein</fullName>
    </submittedName>
</protein>